<sequence length="174" mass="19385">MYQGQLSAIDTLCAASVIHTEKGTELPAALLAVIRQVKQQLAEQHAAGRYEVAGEHISADDVFYFIAADHTQVLAERKSECHAKYMDVQIVLEGEECFGYSLKPFTAIDEDLLAEKDLAFSEQVVDEQFATLQPGDFIIFDTFQPHRPLVAPQQPAPVKKVVVKVAKEWVEQRA</sequence>
<dbReference type="InterPro" id="IPR037012">
    <property type="entry name" value="NanQ/TabA/YiaL_sf"/>
</dbReference>
<dbReference type="GO" id="GO:0044010">
    <property type="term" value="P:single-species biofilm formation"/>
    <property type="evidence" value="ECO:0007669"/>
    <property type="project" value="TreeGrafter"/>
</dbReference>
<dbReference type="EMBL" id="BBMN01000003">
    <property type="protein sequence ID" value="GAL04104.1"/>
    <property type="molecule type" value="Genomic_DNA"/>
</dbReference>
<dbReference type="NCBIfam" id="TIGR00022">
    <property type="entry name" value="YhcH/YjgK/YiaL family protein"/>
    <property type="match status" value="1"/>
</dbReference>
<dbReference type="PANTHER" id="PTHR34986:SF4">
    <property type="entry name" value="EVOLVED BETA-GALACTOSIDASE SUBUNIT BETA-RELATED"/>
    <property type="match status" value="1"/>
</dbReference>
<dbReference type="AlphaFoldDB" id="A0A090QQL3"/>
<evidence type="ECO:0000313" key="2">
    <source>
        <dbReference type="Proteomes" id="UP000029227"/>
    </source>
</evidence>
<dbReference type="eggNOG" id="COG2731">
    <property type="taxonomic scope" value="Bacteria"/>
</dbReference>
<reference evidence="1 2" key="1">
    <citation type="journal article" date="2014" name="Genome Announc.">
        <title>Draft Genome Sequences of Two Vibrionaceae Species, Vibrio ponticus C121 and Photobacterium aphoticum C119, Isolated as Coral Reef Microbiota.</title>
        <authorList>
            <person name="Al-saari N."/>
            <person name="Meirelles P.M."/>
            <person name="Mino S."/>
            <person name="Suda W."/>
            <person name="Oshima K."/>
            <person name="Hattori M."/>
            <person name="Ohkuma M."/>
            <person name="Thompson F.L."/>
            <person name="Gomez-Gil B."/>
            <person name="Sawabe T."/>
            <person name="Sawabe T."/>
        </authorList>
    </citation>
    <scope>NUCLEOTIDE SEQUENCE [LARGE SCALE GENOMIC DNA]</scope>
    <source>
        <strain evidence="1 2">JCM 19237</strain>
    </source>
</reference>
<gene>
    <name evidence="1" type="ORF">JCM19237_2255</name>
</gene>
<organism evidence="1 2">
    <name type="scientific">Photobacterium aphoticum</name>
    <dbReference type="NCBI Taxonomy" id="754436"/>
    <lineage>
        <taxon>Bacteria</taxon>
        <taxon>Pseudomonadati</taxon>
        <taxon>Pseudomonadota</taxon>
        <taxon>Gammaproteobacteria</taxon>
        <taxon>Vibrionales</taxon>
        <taxon>Vibrionaceae</taxon>
        <taxon>Photobacterium</taxon>
    </lineage>
</organism>
<dbReference type="SUPFAM" id="SSF51197">
    <property type="entry name" value="Clavaminate synthase-like"/>
    <property type="match status" value="1"/>
</dbReference>
<dbReference type="Gene3D" id="2.60.120.370">
    <property type="entry name" value="YhcH/YjgK/YiaL"/>
    <property type="match status" value="1"/>
</dbReference>
<dbReference type="GO" id="GO:0005829">
    <property type="term" value="C:cytosol"/>
    <property type="evidence" value="ECO:0007669"/>
    <property type="project" value="TreeGrafter"/>
</dbReference>
<dbReference type="InterPro" id="IPR004375">
    <property type="entry name" value="NanQ/TabA/YiaL"/>
</dbReference>
<dbReference type="Proteomes" id="UP000029227">
    <property type="component" value="Unassembled WGS sequence"/>
</dbReference>
<comment type="caution">
    <text evidence="1">The sequence shown here is derived from an EMBL/GenBank/DDBJ whole genome shotgun (WGS) entry which is preliminary data.</text>
</comment>
<accession>A0A090QQL3</accession>
<protein>
    <recommendedName>
        <fullName evidence="3">YhcH/YjgK/YiaL family protein</fullName>
    </recommendedName>
</protein>
<evidence type="ECO:0008006" key="3">
    <source>
        <dbReference type="Google" id="ProtNLM"/>
    </source>
</evidence>
<proteinExistence type="predicted"/>
<evidence type="ECO:0000313" key="1">
    <source>
        <dbReference type="EMBL" id="GAL04104.1"/>
    </source>
</evidence>
<dbReference type="PANTHER" id="PTHR34986">
    <property type="entry name" value="EVOLVED BETA-GALACTOSIDASE SUBUNIT BETA"/>
    <property type="match status" value="1"/>
</dbReference>
<dbReference type="Pfam" id="PF04074">
    <property type="entry name" value="DUF386"/>
    <property type="match status" value="1"/>
</dbReference>
<name>A0A090QQL3_9GAMM</name>
<dbReference type="STRING" id="754436.JCM19237_2255"/>